<reference evidence="1 2" key="1">
    <citation type="journal article" date="2016" name="Environ. Microbiol.">
        <title>New Methyloceanibacter diversity from North Sea sediments includes methanotroph containing solely the soluble methane monooxygenase.</title>
        <authorList>
            <person name="Vekeman B."/>
            <person name="Kerckhof F.M."/>
            <person name="Cremers G."/>
            <person name="de Vos P."/>
            <person name="Vandamme P."/>
            <person name="Boon N."/>
            <person name="Op den Camp H.J."/>
            <person name="Heylen K."/>
        </authorList>
    </citation>
    <scope>NUCLEOTIDE SEQUENCE [LARGE SCALE GENOMIC DNA]</scope>
    <source>
        <strain evidence="1 2">R-67175</strain>
    </source>
</reference>
<gene>
    <name evidence="1" type="ORF">AUC69_08830</name>
</gene>
<accession>A0A1E3W3K1</accession>
<name>A0A1E3W3K1_9HYPH</name>
<dbReference type="STRING" id="1774969.AUC69_08830"/>
<sequence length="63" mass="7096">MPDYGEILAFLAANPPQLEAERELHASLLELLAQCLRSERVVTDGEEGEEDLDLSEIRWISVN</sequence>
<protein>
    <submittedName>
        <fullName evidence="1">Uncharacterized protein</fullName>
    </submittedName>
</protein>
<dbReference type="RefSeq" id="WP_069441248.1">
    <property type="nucleotide sequence ID" value="NZ_LPWF01000016.1"/>
</dbReference>
<proteinExistence type="predicted"/>
<comment type="caution">
    <text evidence="1">The sequence shown here is derived from an EMBL/GenBank/DDBJ whole genome shotgun (WGS) entry which is preliminary data.</text>
</comment>
<dbReference type="EMBL" id="LPWF01000016">
    <property type="protein sequence ID" value="ODR99706.1"/>
    <property type="molecule type" value="Genomic_DNA"/>
</dbReference>
<organism evidence="1 2">
    <name type="scientific">Methyloceanibacter superfactus</name>
    <dbReference type="NCBI Taxonomy" id="1774969"/>
    <lineage>
        <taxon>Bacteria</taxon>
        <taxon>Pseudomonadati</taxon>
        <taxon>Pseudomonadota</taxon>
        <taxon>Alphaproteobacteria</taxon>
        <taxon>Hyphomicrobiales</taxon>
        <taxon>Hyphomicrobiaceae</taxon>
        <taxon>Methyloceanibacter</taxon>
    </lineage>
</organism>
<keyword evidence="2" id="KW-1185">Reference proteome</keyword>
<dbReference type="AlphaFoldDB" id="A0A1E3W3K1"/>
<dbReference type="OrthoDB" id="8450844at2"/>
<dbReference type="Proteomes" id="UP000094472">
    <property type="component" value="Unassembled WGS sequence"/>
</dbReference>
<evidence type="ECO:0000313" key="1">
    <source>
        <dbReference type="EMBL" id="ODR99706.1"/>
    </source>
</evidence>
<evidence type="ECO:0000313" key="2">
    <source>
        <dbReference type="Proteomes" id="UP000094472"/>
    </source>
</evidence>